<keyword evidence="2" id="KW-1185">Reference proteome</keyword>
<dbReference type="PANTHER" id="PTHR46060:SF1">
    <property type="entry name" value="MARINER MOS1 TRANSPOSASE-LIKE PROTEIN"/>
    <property type="match status" value="1"/>
</dbReference>
<name>E2C7Q4_HARSA</name>
<dbReference type="Gene3D" id="3.30.420.10">
    <property type="entry name" value="Ribonuclease H-like superfamily/Ribonuclease H"/>
    <property type="match status" value="1"/>
</dbReference>
<evidence type="ECO:0000313" key="1">
    <source>
        <dbReference type="EMBL" id="EFN76037.1"/>
    </source>
</evidence>
<proteinExistence type="predicted"/>
<dbReference type="GO" id="GO:0032259">
    <property type="term" value="P:methylation"/>
    <property type="evidence" value="ECO:0007669"/>
    <property type="project" value="UniProtKB-KW"/>
</dbReference>
<feature type="non-terminal residue" evidence="1">
    <location>
        <position position="1"/>
    </location>
</feature>
<dbReference type="InterPro" id="IPR052709">
    <property type="entry name" value="Transposase-MT_Hybrid"/>
</dbReference>
<dbReference type="AlphaFoldDB" id="E2C7Q4"/>
<feature type="non-terminal residue" evidence="1">
    <location>
        <position position="119"/>
    </location>
</feature>
<evidence type="ECO:0000313" key="2">
    <source>
        <dbReference type="Proteomes" id="UP000008237"/>
    </source>
</evidence>
<reference evidence="1 2" key="1">
    <citation type="journal article" date="2010" name="Science">
        <title>Genomic comparison of the ants Camponotus floridanus and Harpegnathos saltator.</title>
        <authorList>
            <person name="Bonasio R."/>
            <person name="Zhang G."/>
            <person name="Ye C."/>
            <person name="Mutti N.S."/>
            <person name="Fang X."/>
            <person name="Qin N."/>
            <person name="Donahue G."/>
            <person name="Yang P."/>
            <person name="Li Q."/>
            <person name="Li C."/>
            <person name="Zhang P."/>
            <person name="Huang Z."/>
            <person name="Berger S.L."/>
            <person name="Reinberg D."/>
            <person name="Wang J."/>
            <person name="Liebig J."/>
        </authorList>
    </citation>
    <scope>NUCLEOTIDE SEQUENCE [LARGE SCALE GENOMIC DNA]</scope>
    <source>
        <strain evidence="1 2">R22 G/1</strain>
    </source>
</reference>
<dbReference type="InParanoid" id="E2C7Q4"/>
<protein>
    <submittedName>
        <fullName evidence="1">Histone-lysine N-methyltransferase SETMAR</fullName>
    </submittedName>
</protein>
<dbReference type="OrthoDB" id="10032414at2759"/>
<keyword evidence="1" id="KW-0808">Transferase</keyword>
<dbReference type="PANTHER" id="PTHR46060">
    <property type="entry name" value="MARINER MOS1 TRANSPOSASE-LIKE PROTEIN"/>
    <property type="match status" value="1"/>
</dbReference>
<keyword evidence="1" id="KW-0489">Methyltransferase</keyword>
<dbReference type="Proteomes" id="UP000008237">
    <property type="component" value="Unassembled WGS sequence"/>
</dbReference>
<organism evidence="2">
    <name type="scientific">Harpegnathos saltator</name>
    <name type="common">Jerdon's jumping ant</name>
    <dbReference type="NCBI Taxonomy" id="610380"/>
    <lineage>
        <taxon>Eukaryota</taxon>
        <taxon>Metazoa</taxon>
        <taxon>Ecdysozoa</taxon>
        <taxon>Arthropoda</taxon>
        <taxon>Hexapoda</taxon>
        <taxon>Insecta</taxon>
        <taxon>Pterygota</taxon>
        <taxon>Neoptera</taxon>
        <taxon>Endopterygota</taxon>
        <taxon>Hymenoptera</taxon>
        <taxon>Apocrita</taxon>
        <taxon>Aculeata</taxon>
        <taxon>Formicoidea</taxon>
        <taxon>Formicidae</taxon>
        <taxon>Ponerinae</taxon>
        <taxon>Ponerini</taxon>
        <taxon>Harpegnathos</taxon>
    </lineage>
</organism>
<dbReference type="GO" id="GO:0003676">
    <property type="term" value="F:nucleic acid binding"/>
    <property type="evidence" value="ECO:0007669"/>
    <property type="project" value="InterPro"/>
</dbReference>
<accession>E2C7Q4</accession>
<dbReference type="GO" id="GO:0008168">
    <property type="term" value="F:methyltransferase activity"/>
    <property type="evidence" value="ECO:0007669"/>
    <property type="project" value="UniProtKB-KW"/>
</dbReference>
<dbReference type="InterPro" id="IPR036397">
    <property type="entry name" value="RNaseH_sf"/>
</dbReference>
<sequence length="119" mass="14083">GDLYGEQMIHLSRALHEKRLEYETRQHNVILLHANARPHVTKSVKETLEALRWEVLPHAAYSPDCAPSDYHLFRSMAHALADEYFNSYEDVEKWLSDWITSKDESSFRRGIRLLTEKWE</sequence>
<dbReference type="OMA" id="YETRQHN"/>
<dbReference type="EMBL" id="GL453395">
    <property type="protein sequence ID" value="EFN76037.1"/>
    <property type="molecule type" value="Genomic_DNA"/>
</dbReference>
<gene>
    <name evidence="1" type="ORF">EAI_16140</name>
</gene>